<evidence type="ECO:0000256" key="1">
    <source>
        <dbReference type="SAM" id="Phobius"/>
    </source>
</evidence>
<sequence>AIVCVELSAFHYVLVHLVIVFCSFYISVKMAGLGNNNQFNSKLANKVKKSQTREIVSNVAKFMKSEAEADRFLIDVKKVNERVAAATGVSERTISRIKSESKKVEEDGSSFTTPNKNRVRPRRITGLDDFDLGVVRRIVNNFYLLEKRLPTLKGVHSKMQTELNFRGSKSSVSRILQRMGFKWQKTKTNKKILMETQDVSYKRFVFLKKLSQFRAEGCPIVYTDESILIRVSKKCWSDNSTAGVAVPI</sequence>
<name>A0A1B6KZF4_9HEMI</name>
<keyword evidence="1" id="KW-0472">Membrane</keyword>
<evidence type="ECO:0000313" key="2">
    <source>
        <dbReference type="EMBL" id="JAT16624.1"/>
    </source>
</evidence>
<protein>
    <submittedName>
        <fullName evidence="2">Uncharacterized protein</fullName>
    </submittedName>
</protein>
<feature type="non-terminal residue" evidence="2">
    <location>
        <position position="1"/>
    </location>
</feature>
<organism evidence="2">
    <name type="scientific">Graphocephala atropunctata</name>
    <dbReference type="NCBI Taxonomy" id="36148"/>
    <lineage>
        <taxon>Eukaryota</taxon>
        <taxon>Metazoa</taxon>
        <taxon>Ecdysozoa</taxon>
        <taxon>Arthropoda</taxon>
        <taxon>Hexapoda</taxon>
        <taxon>Insecta</taxon>
        <taxon>Pterygota</taxon>
        <taxon>Neoptera</taxon>
        <taxon>Paraneoptera</taxon>
        <taxon>Hemiptera</taxon>
        <taxon>Auchenorrhyncha</taxon>
        <taxon>Membracoidea</taxon>
        <taxon>Cicadellidae</taxon>
        <taxon>Cicadellinae</taxon>
        <taxon>Cicadellini</taxon>
        <taxon>Graphocephala</taxon>
    </lineage>
</organism>
<keyword evidence="1" id="KW-0812">Transmembrane</keyword>
<accession>A0A1B6KZF4</accession>
<proteinExistence type="predicted"/>
<feature type="transmembrane region" description="Helical" evidence="1">
    <location>
        <begin position="12"/>
        <end position="32"/>
    </location>
</feature>
<feature type="non-terminal residue" evidence="2">
    <location>
        <position position="248"/>
    </location>
</feature>
<dbReference type="EMBL" id="GEBQ01023353">
    <property type="protein sequence ID" value="JAT16624.1"/>
    <property type="molecule type" value="Transcribed_RNA"/>
</dbReference>
<keyword evidence="1" id="KW-1133">Transmembrane helix</keyword>
<reference evidence="2" key="1">
    <citation type="submission" date="2015-11" db="EMBL/GenBank/DDBJ databases">
        <title>De novo transcriptome assembly of four potential Pierce s Disease insect vectors from Arizona vineyards.</title>
        <authorList>
            <person name="Tassone E.E."/>
        </authorList>
    </citation>
    <scope>NUCLEOTIDE SEQUENCE</scope>
</reference>
<gene>
    <name evidence="2" type="ORF">g.53478</name>
</gene>
<dbReference type="AlphaFoldDB" id="A0A1B6KZF4"/>